<accession>A0A6B8RGK6</accession>
<evidence type="ECO:0000256" key="1">
    <source>
        <dbReference type="ARBA" id="ARBA00004141"/>
    </source>
</evidence>
<dbReference type="RefSeq" id="WP_155700627.1">
    <property type="nucleotide sequence ID" value="NZ_CP034235.1"/>
</dbReference>
<feature type="transmembrane region" description="Helical" evidence="6">
    <location>
        <begin position="182"/>
        <end position="204"/>
    </location>
</feature>
<dbReference type="Proteomes" id="UP000426246">
    <property type="component" value="Chromosome"/>
</dbReference>
<gene>
    <name evidence="7" type="ORF">EHS13_12210</name>
</gene>
<dbReference type="InterPro" id="IPR004923">
    <property type="entry name" value="FTR1/Fip1/EfeU"/>
</dbReference>
<dbReference type="PANTHER" id="PTHR31632:SF2">
    <property type="entry name" value="PLASMA MEMBRANE IRON PERMEASE"/>
    <property type="match status" value="1"/>
</dbReference>
<dbReference type="GO" id="GO:0015093">
    <property type="term" value="F:ferrous iron transmembrane transporter activity"/>
    <property type="evidence" value="ECO:0007669"/>
    <property type="project" value="TreeGrafter"/>
</dbReference>
<reference evidence="8" key="1">
    <citation type="submission" date="2018-11" db="EMBL/GenBank/DDBJ databases">
        <title>Complete genome sequence of Paenibacillus sp. ML311-T8.</title>
        <authorList>
            <person name="Nam Y.-D."/>
            <person name="Kang J."/>
            <person name="Chung W.-H."/>
            <person name="Park Y.S."/>
        </authorList>
    </citation>
    <scope>NUCLEOTIDE SEQUENCE [LARGE SCALE GENOMIC DNA]</scope>
    <source>
        <strain evidence="8">ML311-T8</strain>
    </source>
</reference>
<evidence type="ECO:0000256" key="4">
    <source>
        <dbReference type="ARBA" id="ARBA00022989"/>
    </source>
</evidence>
<dbReference type="OrthoDB" id="8215804at2"/>
<dbReference type="PANTHER" id="PTHR31632">
    <property type="entry name" value="IRON TRANSPORTER FTH1"/>
    <property type="match status" value="1"/>
</dbReference>
<comment type="similarity">
    <text evidence="2">Belongs to the oxidase-dependent Fe transporter (OFeT) (TC 9.A.10.1) family.</text>
</comment>
<feature type="transmembrane region" description="Helical" evidence="6">
    <location>
        <begin position="6"/>
        <end position="27"/>
    </location>
</feature>
<dbReference type="Pfam" id="PF03239">
    <property type="entry name" value="FTR1"/>
    <property type="match status" value="1"/>
</dbReference>
<evidence type="ECO:0000313" key="8">
    <source>
        <dbReference type="Proteomes" id="UP000426246"/>
    </source>
</evidence>
<evidence type="ECO:0000256" key="3">
    <source>
        <dbReference type="ARBA" id="ARBA00022692"/>
    </source>
</evidence>
<feature type="transmembrane region" description="Helical" evidence="6">
    <location>
        <begin position="148"/>
        <end position="170"/>
    </location>
</feature>
<feature type="transmembrane region" description="Helical" evidence="6">
    <location>
        <begin position="107"/>
        <end position="128"/>
    </location>
</feature>
<comment type="subcellular location">
    <subcellularLocation>
        <location evidence="1">Membrane</location>
        <topology evidence="1">Multi-pass membrane protein</topology>
    </subcellularLocation>
</comment>
<evidence type="ECO:0000256" key="6">
    <source>
        <dbReference type="SAM" id="Phobius"/>
    </source>
</evidence>
<feature type="transmembrane region" description="Helical" evidence="6">
    <location>
        <begin position="39"/>
        <end position="60"/>
    </location>
</feature>
<keyword evidence="8" id="KW-1185">Reference proteome</keyword>
<sequence>MDLQAFLITFREALEAILIVGVILTYLTRIEQASWHKWVWVGVVLALIASYGVALAFQVVFTGFGSMGNQNYLKIGIMIVSTGLLTHMILFMNKQSNDFQGKAQSKIAAILTVGGAINMVLHSFLVVVREGVETVFFFAAITGGNIQQALQSWGALLGLVLALIVGYIFFKGAKRIKLSSFFRATSVLLVLIAAGLLVQAVGIMQDIGVMGSLYKTPGGEIGEVYNITALMPEHPTDEIHYIRDTGHHPLINGQIGLFMKAFLGYTQNPSVEEFLLYWFYFLVVFILVGIQKKRHEKRLNAAIDKEASI</sequence>
<organism evidence="7 8">
    <name type="scientific">Paenibacillus psychroresistens</name>
    <dbReference type="NCBI Taxonomy" id="1778678"/>
    <lineage>
        <taxon>Bacteria</taxon>
        <taxon>Bacillati</taxon>
        <taxon>Bacillota</taxon>
        <taxon>Bacilli</taxon>
        <taxon>Bacillales</taxon>
        <taxon>Paenibacillaceae</taxon>
        <taxon>Paenibacillus</taxon>
    </lineage>
</organism>
<keyword evidence="4 6" id="KW-1133">Transmembrane helix</keyword>
<keyword evidence="3 6" id="KW-0812">Transmembrane</keyword>
<proteinExistence type="inferred from homology"/>
<evidence type="ECO:0000313" key="7">
    <source>
        <dbReference type="EMBL" id="QGQ95591.1"/>
    </source>
</evidence>
<evidence type="ECO:0000256" key="5">
    <source>
        <dbReference type="ARBA" id="ARBA00023136"/>
    </source>
</evidence>
<dbReference type="KEGG" id="ppsc:EHS13_12210"/>
<name>A0A6B8RGK6_9BACL</name>
<protein>
    <submittedName>
        <fullName evidence="7">Iron permease</fullName>
    </submittedName>
</protein>
<feature type="transmembrane region" description="Helical" evidence="6">
    <location>
        <begin position="72"/>
        <end position="91"/>
    </location>
</feature>
<dbReference type="GO" id="GO:0033573">
    <property type="term" value="C:high-affinity iron permease complex"/>
    <property type="evidence" value="ECO:0007669"/>
    <property type="project" value="InterPro"/>
</dbReference>
<dbReference type="AlphaFoldDB" id="A0A6B8RGK6"/>
<evidence type="ECO:0000256" key="2">
    <source>
        <dbReference type="ARBA" id="ARBA00008333"/>
    </source>
</evidence>
<feature type="transmembrane region" description="Helical" evidence="6">
    <location>
        <begin position="274"/>
        <end position="290"/>
    </location>
</feature>
<dbReference type="EMBL" id="CP034235">
    <property type="protein sequence ID" value="QGQ95591.1"/>
    <property type="molecule type" value="Genomic_DNA"/>
</dbReference>
<keyword evidence="5 6" id="KW-0472">Membrane</keyword>